<name>A0ABR9HPA9_9ACTN</name>
<dbReference type="Proteomes" id="UP000598217">
    <property type="component" value="Unassembled WGS sequence"/>
</dbReference>
<organism evidence="3 4">
    <name type="scientific">Nocardiopsis terrae</name>
    <dbReference type="NCBI Taxonomy" id="372655"/>
    <lineage>
        <taxon>Bacteria</taxon>
        <taxon>Bacillati</taxon>
        <taxon>Actinomycetota</taxon>
        <taxon>Actinomycetes</taxon>
        <taxon>Streptosporangiales</taxon>
        <taxon>Nocardiopsidaceae</taxon>
        <taxon>Nocardiopsis</taxon>
    </lineage>
</organism>
<sequence>MSGYHGTVGAIGVRPAVWPEALRRALLLAGLLAGILFTVWLAAAIPAHAEEVPVTGNALPGDTVVESAETLGGSISGAVTAVGDQAARQADRALDGAAETARAVETEAAEPVQQVRETVRDTSLPRPGNLPEAVIPDPDQVTAPAPVGDGEDAPAEPRREQGAAAQPEKSAADERIADEAPVTARPQTDPSAEETGTRERGGTVDTGPRGAETVTTVANGTSAVGGGAAPAVAGYLQTAGSPAPAPGLFEAARHVLRSAPADSADEPTFSPD</sequence>
<dbReference type="RefSeq" id="WP_191267849.1">
    <property type="nucleotide sequence ID" value="NZ_BMXJ01000001.1"/>
</dbReference>
<feature type="transmembrane region" description="Helical" evidence="2">
    <location>
        <begin position="25"/>
        <end position="45"/>
    </location>
</feature>
<dbReference type="EMBL" id="JADBDY010000001">
    <property type="protein sequence ID" value="MBE1460710.1"/>
    <property type="molecule type" value="Genomic_DNA"/>
</dbReference>
<evidence type="ECO:0000256" key="1">
    <source>
        <dbReference type="SAM" id="MobiDB-lite"/>
    </source>
</evidence>
<proteinExistence type="predicted"/>
<protein>
    <recommendedName>
        <fullName evidence="5">Meckel syndrome type 1 protein</fullName>
    </recommendedName>
</protein>
<keyword evidence="2" id="KW-0472">Membrane</keyword>
<keyword evidence="2" id="KW-1133">Transmembrane helix</keyword>
<accession>A0ABR9HPA9</accession>
<keyword evidence="4" id="KW-1185">Reference proteome</keyword>
<comment type="caution">
    <text evidence="3">The sequence shown here is derived from an EMBL/GenBank/DDBJ whole genome shotgun (WGS) entry which is preliminary data.</text>
</comment>
<evidence type="ECO:0000256" key="2">
    <source>
        <dbReference type="SAM" id="Phobius"/>
    </source>
</evidence>
<gene>
    <name evidence="3" type="ORF">H4W79_004924</name>
</gene>
<evidence type="ECO:0008006" key="5">
    <source>
        <dbReference type="Google" id="ProtNLM"/>
    </source>
</evidence>
<evidence type="ECO:0000313" key="3">
    <source>
        <dbReference type="EMBL" id="MBE1460710.1"/>
    </source>
</evidence>
<feature type="region of interest" description="Disordered" evidence="1">
    <location>
        <begin position="102"/>
        <end position="228"/>
    </location>
</feature>
<feature type="compositionally biased region" description="Polar residues" evidence="1">
    <location>
        <begin position="213"/>
        <end position="222"/>
    </location>
</feature>
<keyword evidence="2" id="KW-0812">Transmembrane</keyword>
<reference evidence="3 4" key="1">
    <citation type="submission" date="2020-10" db="EMBL/GenBank/DDBJ databases">
        <title>Sequencing the genomes of 1000 actinobacteria strains.</title>
        <authorList>
            <person name="Klenk H.-P."/>
        </authorList>
    </citation>
    <scope>NUCLEOTIDE SEQUENCE [LARGE SCALE GENOMIC DNA]</scope>
    <source>
        <strain evidence="3 4">DSM 45157</strain>
    </source>
</reference>
<evidence type="ECO:0000313" key="4">
    <source>
        <dbReference type="Proteomes" id="UP000598217"/>
    </source>
</evidence>